<evidence type="ECO:0000256" key="2">
    <source>
        <dbReference type="PIRSR" id="PIRSR630564-1"/>
    </source>
</evidence>
<dbReference type="OMA" id="SVPQDRF"/>
<proteinExistence type="inferred from homology"/>
<keyword evidence="5" id="KW-1185">Reference proteome</keyword>
<evidence type="ECO:0000259" key="3">
    <source>
        <dbReference type="PROSITE" id="PS51339"/>
    </source>
</evidence>
<protein>
    <recommendedName>
        <fullName evidence="3">Myotubularin phosphatase domain-containing protein</fullName>
    </recommendedName>
</protein>
<dbReference type="PANTHER" id="PTHR10807:SF110">
    <property type="entry name" value="FI17948P1"/>
    <property type="match status" value="1"/>
</dbReference>
<dbReference type="Proteomes" id="UP000494040">
    <property type="component" value="Unassembled WGS sequence"/>
</dbReference>
<dbReference type="GO" id="GO:0016020">
    <property type="term" value="C:membrane"/>
    <property type="evidence" value="ECO:0007669"/>
    <property type="project" value="TreeGrafter"/>
</dbReference>
<evidence type="ECO:0000313" key="5">
    <source>
        <dbReference type="Proteomes" id="UP000494040"/>
    </source>
</evidence>
<feature type="domain" description="Myotubularin phosphatase" evidence="3">
    <location>
        <begin position="212"/>
        <end position="585"/>
    </location>
</feature>
<name>A0A8I6SD12_CIMLE</name>
<dbReference type="InterPro" id="IPR010569">
    <property type="entry name" value="Myotubularin-like_Pase_dom"/>
</dbReference>
<dbReference type="CDD" id="cd14537">
    <property type="entry name" value="PTP-MTMR10-like"/>
    <property type="match status" value="1"/>
</dbReference>
<dbReference type="AlphaFoldDB" id="A0A8I6SD12"/>
<dbReference type="InterPro" id="IPR030564">
    <property type="entry name" value="Myotubularin"/>
</dbReference>
<dbReference type="RefSeq" id="XP_014262168.1">
    <property type="nucleotide sequence ID" value="XM_014406682.2"/>
</dbReference>
<dbReference type="GO" id="GO:0005737">
    <property type="term" value="C:cytoplasm"/>
    <property type="evidence" value="ECO:0007669"/>
    <property type="project" value="TreeGrafter"/>
</dbReference>
<dbReference type="InterPro" id="IPR029021">
    <property type="entry name" value="Prot-tyrosine_phosphatase-like"/>
</dbReference>
<dbReference type="GeneID" id="106674142"/>
<dbReference type="GO" id="GO:0046856">
    <property type="term" value="P:phosphatidylinositol dephosphorylation"/>
    <property type="evidence" value="ECO:0007669"/>
    <property type="project" value="TreeGrafter"/>
</dbReference>
<dbReference type="InterPro" id="IPR011993">
    <property type="entry name" value="PH-like_dom_sf"/>
</dbReference>
<dbReference type="Pfam" id="PF06602">
    <property type="entry name" value="Myotub-related"/>
    <property type="match status" value="1"/>
</dbReference>
<reference evidence="4" key="1">
    <citation type="submission" date="2022-01" db="UniProtKB">
        <authorList>
            <consortium name="EnsemblMetazoa"/>
        </authorList>
    </citation>
    <scope>IDENTIFICATION</scope>
</reference>
<dbReference type="SUPFAM" id="SSF52799">
    <property type="entry name" value="(Phosphotyrosine protein) phosphatases II"/>
    <property type="match status" value="1"/>
</dbReference>
<feature type="active site" description="Phosphocysteine intermediate" evidence="2">
    <location>
        <position position="415"/>
    </location>
</feature>
<dbReference type="KEGG" id="clec:106674142"/>
<dbReference type="Gene3D" id="2.30.29.30">
    <property type="entry name" value="Pleckstrin-homology domain (PH domain)/Phosphotyrosine-binding domain (PTB)"/>
    <property type="match status" value="1"/>
</dbReference>
<dbReference type="EnsemblMetazoa" id="XM_014406682.2">
    <property type="protein sequence ID" value="XP_014262168.1"/>
    <property type="gene ID" value="LOC106674142"/>
</dbReference>
<dbReference type="PROSITE" id="PS51339">
    <property type="entry name" value="PPASE_MYOTUBULARIN"/>
    <property type="match status" value="1"/>
</dbReference>
<accession>A0A8I6SD12</accession>
<sequence length="680" mass="77738">MTQTPWTDSWVSRFISALSRYSLLKSRIYRINFLNSSNDDSYIEHLSPRLIRGEALIAEAQNVLMFSPVRDTSMKSTTVSSQGRSGLLCVTSFKLSFITSDEKTRQEVSFEDVLHLGENDVCLTNVDSLYIYGDKKKKLVPGKQIAEKVKGLYVVCKNLRVLSFSFKFSPIGHGKTLTNTLLHHAFAQRHPLLFLYDYGELVLTAKTETNMFREAGDWGKELARTHCYGWRLSAANLNFHLSPSLSKWIVTPAKVVDAQLMTAAQHFRANRPPIWCWSNSAGAALVRMADIMPTITDRYVYHRAHLQFYTPNLCSRQQENLMLESIRKSHPKLTKPMVLDLTRELPSIRDIQHSFMKLRELCTPDDAKHFWTQDHHFLSNLENSKWLLYVSACLRKSAEAAEGLYDNITVVLQECDGRDLCCVIASLTQLLLDPHYRTIYGFQSLIQKEWVIMGHPFSTRLAHVYNPETVQSPVFLLFLDCVWQIVQQFPTNFQFTETYLTLLWETALVSIFDTFLFDCERDRLLAYEDPANKLTLRSVWDEILTGKDAPLLYNPVYAPHSPNITISYLPVNHRMPCLLLWKQCYFRHIPLLEIKGGGNPQIDFMNRLLLAQSENDGDLGTDSFSPDALSQYGSFFPFSRGSSIMMSPPSALLVSSLSLNTSFYSSEIMLDSQSILNTPD</sequence>
<evidence type="ECO:0000256" key="1">
    <source>
        <dbReference type="ARBA" id="ARBA00007471"/>
    </source>
</evidence>
<dbReference type="SUPFAM" id="SSF50729">
    <property type="entry name" value="PH domain-like"/>
    <property type="match status" value="1"/>
</dbReference>
<organism evidence="4 5">
    <name type="scientific">Cimex lectularius</name>
    <name type="common">Bed bug</name>
    <name type="synonym">Acanthia lectularia</name>
    <dbReference type="NCBI Taxonomy" id="79782"/>
    <lineage>
        <taxon>Eukaryota</taxon>
        <taxon>Metazoa</taxon>
        <taxon>Ecdysozoa</taxon>
        <taxon>Arthropoda</taxon>
        <taxon>Hexapoda</taxon>
        <taxon>Insecta</taxon>
        <taxon>Pterygota</taxon>
        <taxon>Neoptera</taxon>
        <taxon>Paraneoptera</taxon>
        <taxon>Hemiptera</taxon>
        <taxon>Heteroptera</taxon>
        <taxon>Panheteroptera</taxon>
        <taxon>Cimicomorpha</taxon>
        <taxon>Cimicidae</taxon>
        <taxon>Cimex</taxon>
    </lineage>
</organism>
<evidence type="ECO:0000313" key="4">
    <source>
        <dbReference type="EnsemblMetazoa" id="XP_014262168.1"/>
    </source>
</evidence>
<comment type="similarity">
    <text evidence="1">Belongs to the protein-tyrosine phosphatase family. Non-receptor class myotubularin subfamily.</text>
</comment>
<dbReference type="PANTHER" id="PTHR10807">
    <property type="entry name" value="MYOTUBULARIN-RELATED"/>
    <property type="match status" value="1"/>
</dbReference>
<dbReference type="OrthoDB" id="271628at2759"/>